<dbReference type="EMBL" id="JAURVH010001526">
    <property type="protein sequence ID" value="KAK5916860.1"/>
    <property type="molecule type" value="Genomic_DNA"/>
</dbReference>
<evidence type="ECO:0000313" key="2">
    <source>
        <dbReference type="EMBL" id="KAK5916860.1"/>
    </source>
</evidence>
<sequence length="72" mass="7780">MILFHPIPLSWKPRFSMVVTSVASAGPQPSSCSSFQPQLIAQYPLVWGKGKRSSTPLGLRTDPQAKATTPKA</sequence>
<name>A0AAN8DAI6_CHAGU</name>
<feature type="region of interest" description="Disordered" evidence="1">
    <location>
        <begin position="51"/>
        <end position="72"/>
    </location>
</feature>
<accession>A0AAN8DAI6</accession>
<dbReference type="AlphaFoldDB" id="A0AAN8DAI6"/>
<reference evidence="2 3" key="1">
    <citation type="journal article" date="2023" name="Mol. Biol. Evol.">
        <title>Genomics of Secondarily Temperate Adaptation in the Only Non-Antarctic Icefish.</title>
        <authorList>
            <person name="Rivera-Colon A.G."/>
            <person name="Rayamajhi N."/>
            <person name="Minhas B.F."/>
            <person name="Madrigal G."/>
            <person name="Bilyk K.T."/>
            <person name="Yoon V."/>
            <person name="Hune M."/>
            <person name="Gregory S."/>
            <person name="Cheng C.H.C."/>
            <person name="Catchen J.M."/>
        </authorList>
    </citation>
    <scope>NUCLEOTIDE SEQUENCE [LARGE SCALE GENOMIC DNA]</scope>
    <source>
        <tissue evidence="2">White muscle</tissue>
    </source>
</reference>
<evidence type="ECO:0000256" key="1">
    <source>
        <dbReference type="SAM" id="MobiDB-lite"/>
    </source>
</evidence>
<keyword evidence="3" id="KW-1185">Reference proteome</keyword>
<gene>
    <name evidence="2" type="ORF">CgunFtcFv8_011800</name>
</gene>
<evidence type="ECO:0000313" key="3">
    <source>
        <dbReference type="Proteomes" id="UP001331515"/>
    </source>
</evidence>
<proteinExistence type="predicted"/>
<organism evidence="2 3">
    <name type="scientific">Champsocephalus gunnari</name>
    <name type="common">Mackerel icefish</name>
    <dbReference type="NCBI Taxonomy" id="52237"/>
    <lineage>
        <taxon>Eukaryota</taxon>
        <taxon>Metazoa</taxon>
        <taxon>Chordata</taxon>
        <taxon>Craniata</taxon>
        <taxon>Vertebrata</taxon>
        <taxon>Euteleostomi</taxon>
        <taxon>Actinopterygii</taxon>
        <taxon>Neopterygii</taxon>
        <taxon>Teleostei</taxon>
        <taxon>Neoteleostei</taxon>
        <taxon>Acanthomorphata</taxon>
        <taxon>Eupercaria</taxon>
        <taxon>Perciformes</taxon>
        <taxon>Notothenioidei</taxon>
        <taxon>Channichthyidae</taxon>
        <taxon>Champsocephalus</taxon>
    </lineage>
</organism>
<protein>
    <submittedName>
        <fullName evidence="2">Uncharacterized protein</fullName>
    </submittedName>
</protein>
<comment type="caution">
    <text evidence="2">The sequence shown here is derived from an EMBL/GenBank/DDBJ whole genome shotgun (WGS) entry which is preliminary data.</text>
</comment>
<dbReference type="Proteomes" id="UP001331515">
    <property type="component" value="Unassembled WGS sequence"/>
</dbReference>